<evidence type="ECO:0000313" key="3">
    <source>
        <dbReference type="Proteomes" id="UP000053758"/>
    </source>
</evidence>
<feature type="compositionally biased region" description="Pro residues" evidence="1">
    <location>
        <begin position="48"/>
        <end position="57"/>
    </location>
</feature>
<evidence type="ECO:0000256" key="1">
    <source>
        <dbReference type="SAM" id="MobiDB-lite"/>
    </source>
</evidence>
<dbReference type="GeneID" id="26304835"/>
<accession>A0A081CGR8</accession>
<evidence type="ECO:0000313" key="2">
    <source>
        <dbReference type="EMBL" id="GAK65864.1"/>
    </source>
</evidence>
<gene>
    <name evidence="2" type="ORF">PAN0_010c4086</name>
</gene>
<keyword evidence="3" id="KW-1185">Reference proteome</keyword>
<dbReference type="Proteomes" id="UP000053758">
    <property type="component" value="Unassembled WGS sequence"/>
</dbReference>
<organism evidence="2">
    <name type="scientific">Pseudozyma antarctica</name>
    <name type="common">Yeast</name>
    <name type="synonym">Candida antarctica</name>
    <dbReference type="NCBI Taxonomy" id="84753"/>
    <lineage>
        <taxon>Eukaryota</taxon>
        <taxon>Fungi</taxon>
        <taxon>Dikarya</taxon>
        <taxon>Basidiomycota</taxon>
        <taxon>Ustilaginomycotina</taxon>
        <taxon>Ustilaginomycetes</taxon>
        <taxon>Ustilaginales</taxon>
        <taxon>Ustilaginaceae</taxon>
        <taxon>Moesziomyces</taxon>
    </lineage>
</organism>
<name>A0A081CGR8_PSEA2</name>
<proteinExistence type="predicted"/>
<dbReference type="EMBL" id="DF830077">
    <property type="protein sequence ID" value="GAK65864.1"/>
    <property type="molecule type" value="Genomic_DNA"/>
</dbReference>
<dbReference type="Gene3D" id="4.10.830.10">
    <property type="entry name" value="30s Ribosomal Protein S14, Chain N"/>
    <property type="match status" value="1"/>
</dbReference>
<sequence>MTFATLWYSHPRKFGKGSRQCYEHIDSTKRMNHHRISTRSIDEASTQLPPPPPPLRPRPSMISVQRQRSQNTSTKQQFISSAYADGISVGENGNGDSRQEDIGSDISAAKIMLFQQPFVHRQRSFLDKVVAHLPSGSSYNVVPGWATSCPSAFLLVTRHPSLPMCNASTLLSMLLHAQPVGALFCRYVRSLKRLVLTTSDLARFSTIAVSAPTRVVSSESTASTSAVSASASAPTRSVSTSTVKALSGLSSSNPSSSALSPVFLASKSLGQGRSSRLHLHHVRLAPHGSCSPIIASRSVAAAWSIPYAAGGNATDACH</sequence>
<reference evidence="2" key="1">
    <citation type="submission" date="2014-07" db="EMBL/GenBank/DDBJ databases">
        <title>Draft genome sequence of the yeast Pseudozyma antarctica JCM 10317 known as a producer of lipase B which used in a wide range of industrial applications.</title>
        <authorList>
            <person name="Morita T."/>
            <person name="Saika A."/>
            <person name="Koike H."/>
        </authorList>
    </citation>
    <scope>NUCLEOTIDE SEQUENCE</scope>
    <source>
        <strain evidence="2">JCM 10317</strain>
    </source>
</reference>
<feature type="compositionally biased region" description="Polar residues" evidence="1">
    <location>
        <begin position="62"/>
        <end position="76"/>
    </location>
</feature>
<feature type="region of interest" description="Disordered" evidence="1">
    <location>
        <begin position="30"/>
        <end position="76"/>
    </location>
</feature>
<protein>
    <submittedName>
        <fullName evidence="2">Uncharacterized protein</fullName>
    </submittedName>
</protein>
<dbReference type="HOGENOM" id="CLU_874346_0_0_1"/>
<dbReference type="AlphaFoldDB" id="A0A081CGR8"/>
<dbReference type="RefSeq" id="XP_014656026.1">
    <property type="nucleotide sequence ID" value="XM_014800540.1"/>
</dbReference>
<dbReference type="InterPro" id="IPR043140">
    <property type="entry name" value="Ribosomal_uS14_sf"/>
</dbReference>